<evidence type="ECO:0000313" key="2">
    <source>
        <dbReference type="EMBL" id="ROL45108.1"/>
    </source>
</evidence>
<dbReference type="EMBL" id="RJVU01042605">
    <property type="protein sequence ID" value="ROL45108.1"/>
    <property type="molecule type" value="Genomic_DNA"/>
</dbReference>
<reference evidence="2 3" key="1">
    <citation type="submission" date="2018-10" db="EMBL/GenBank/DDBJ databases">
        <title>Genome assembly for a Yunnan-Guizhou Plateau 3E fish, Anabarilius grahami (Regan), and its evolutionary and genetic applications.</title>
        <authorList>
            <person name="Jiang W."/>
        </authorList>
    </citation>
    <scope>NUCLEOTIDE SEQUENCE [LARGE SCALE GENOMIC DNA]</scope>
    <source>
        <strain evidence="2">AG-KIZ</strain>
        <tissue evidence="2">Muscle</tissue>
    </source>
</reference>
<feature type="compositionally biased region" description="Basic residues" evidence="1">
    <location>
        <begin position="146"/>
        <end position="157"/>
    </location>
</feature>
<dbReference type="Proteomes" id="UP000281406">
    <property type="component" value="Unassembled WGS sequence"/>
</dbReference>
<keyword evidence="3" id="KW-1185">Reference proteome</keyword>
<proteinExistence type="predicted"/>
<organism evidence="2 3">
    <name type="scientific">Anabarilius grahami</name>
    <name type="common">Kanglang fish</name>
    <name type="synonym">Barilius grahami</name>
    <dbReference type="NCBI Taxonomy" id="495550"/>
    <lineage>
        <taxon>Eukaryota</taxon>
        <taxon>Metazoa</taxon>
        <taxon>Chordata</taxon>
        <taxon>Craniata</taxon>
        <taxon>Vertebrata</taxon>
        <taxon>Euteleostomi</taxon>
        <taxon>Actinopterygii</taxon>
        <taxon>Neopterygii</taxon>
        <taxon>Teleostei</taxon>
        <taxon>Ostariophysi</taxon>
        <taxon>Cypriniformes</taxon>
        <taxon>Xenocyprididae</taxon>
        <taxon>Xenocypridinae</taxon>
        <taxon>Xenocypridinae incertae sedis</taxon>
        <taxon>Anabarilius</taxon>
    </lineage>
</organism>
<feature type="region of interest" description="Disordered" evidence="1">
    <location>
        <begin position="96"/>
        <end position="180"/>
    </location>
</feature>
<evidence type="ECO:0000256" key="1">
    <source>
        <dbReference type="SAM" id="MobiDB-lite"/>
    </source>
</evidence>
<comment type="caution">
    <text evidence="2">The sequence shown here is derived from an EMBL/GenBank/DDBJ whole genome shotgun (WGS) entry which is preliminary data.</text>
</comment>
<accession>A0A3N0YH25</accession>
<gene>
    <name evidence="2" type="ORF">DPX16_1788</name>
</gene>
<sequence>MPRSSSGRSRPSAGAGEGQAYLTTLRQRRMEVRAFTQKFWSLAQRFNLPDAVLKEIFKNCYDDPQPQWEMELVKGLNFWNFSNYLYLRKNGQIRLPPAPAPAHQSTHEPAPARVSTPAPESAPARESARESAPEPTEEVGTESPPHPRKRRKRRRKASLIPQGLQAFPEPAPARESAPESHAFPVSPAMAKKAAFTFYVLVVLRAWRMHSGSFDHRSVHQAAPVPEQPAAVPEQPALRVSPVMAQRAVLTFYVLAVLRAWRMHSGFVDSGSVCQSEAAAVPEQPDAVLEQPVAISELPALPDMISELPWSSLPPPPRPSDLLEPAWSVPPAPPWHSARTLDLLEPAWFVPPAPPWHLARTLDLLEPAWFVPPAPPWHLARTRTWLEPPWSVPPAPPWPSVGDSRPGPTSLPLVLLRSTSLLRVLFCVWPGGASGSRSVERGYCHDHQLECPGWSLEGTPTRTVPHHTFGLHSP</sequence>
<protein>
    <submittedName>
        <fullName evidence="2">Uncharacterized protein</fullName>
    </submittedName>
</protein>
<dbReference type="AlphaFoldDB" id="A0A3N0YH25"/>
<evidence type="ECO:0000313" key="3">
    <source>
        <dbReference type="Proteomes" id="UP000281406"/>
    </source>
</evidence>
<name>A0A3N0YH25_ANAGA</name>